<dbReference type="Pfam" id="PF21959">
    <property type="entry name" value="DUF6923"/>
    <property type="match status" value="1"/>
</dbReference>
<reference evidence="2" key="1">
    <citation type="journal article" date="2020" name="Stud. Mycol.">
        <title>101 Dothideomycetes genomes: a test case for predicting lifestyles and emergence of pathogens.</title>
        <authorList>
            <person name="Haridas S."/>
            <person name="Albert R."/>
            <person name="Binder M."/>
            <person name="Bloem J."/>
            <person name="Labutti K."/>
            <person name="Salamov A."/>
            <person name="Andreopoulos B."/>
            <person name="Baker S."/>
            <person name="Barry K."/>
            <person name="Bills G."/>
            <person name="Bluhm B."/>
            <person name="Cannon C."/>
            <person name="Castanera R."/>
            <person name="Culley D."/>
            <person name="Daum C."/>
            <person name="Ezra D."/>
            <person name="Gonzalez J."/>
            <person name="Henrissat B."/>
            <person name="Kuo A."/>
            <person name="Liang C."/>
            <person name="Lipzen A."/>
            <person name="Lutzoni F."/>
            <person name="Magnuson J."/>
            <person name="Mondo S."/>
            <person name="Nolan M."/>
            <person name="Ohm R."/>
            <person name="Pangilinan J."/>
            <person name="Park H.-J."/>
            <person name="Ramirez L."/>
            <person name="Alfaro M."/>
            <person name="Sun H."/>
            <person name="Tritt A."/>
            <person name="Yoshinaga Y."/>
            <person name="Zwiers L.-H."/>
            <person name="Turgeon B."/>
            <person name="Goodwin S."/>
            <person name="Spatafora J."/>
            <person name="Crous P."/>
            <person name="Grigoriev I."/>
        </authorList>
    </citation>
    <scope>NUCLEOTIDE SEQUENCE</scope>
    <source>
        <strain evidence="2">ATCC 36951</strain>
    </source>
</reference>
<proteinExistence type="predicted"/>
<dbReference type="RefSeq" id="XP_033667485.1">
    <property type="nucleotide sequence ID" value="XM_033806691.1"/>
</dbReference>
<dbReference type="OrthoDB" id="4405280at2759"/>
<dbReference type="InterPro" id="IPR054215">
    <property type="entry name" value="DUF6923"/>
</dbReference>
<name>A0A6A6CMC6_ZASCE</name>
<evidence type="ECO:0000313" key="2">
    <source>
        <dbReference type="EMBL" id="KAF2166596.1"/>
    </source>
</evidence>
<dbReference type="AlphaFoldDB" id="A0A6A6CMC6"/>
<evidence type="ECO:0000259" key="1">
    <source>
        <dbReference type="Pfam" id="PF21959"/>
    </source>
</evidence>
<dbReference type="GeneID" id="54559963"/>
<dbReference type="Proteomes" id="UP000799537">
    <property type="component" value="Unassembled WGS sequence"/>
</dbReference>
<feature type="domain" description="DUF6923" evidence="1">
    <location>
        <begin position="308"/>
        <end position="519"/>
    </location>
</feature>
<evidence type="ECO:0000313" key="3">
    <source>
        <dbReference type="Proteomes" id="UP000799537"/>
    </source>
</evidence>
<keyword evidence="3" id="KW-1185">Reference proteome</keyword>
<dbReference type="EMBL" id="ML993596">
    <property type="protein sequence ID" value="KAF2166596.1"/>
    <property type="molecule type" value="Genomic_DNA"/>
</dbReference>
<gene>
    <name evidence="2" type="ORF">M409DRAFT_23230</name>
</gene>
<organism evidence="2 3">
    <name type="scientific">Zasmidium cellare ATCC 36951</name>
    <dbReference type="NCBI Taxonomy" id="1080233"/>
    <lineage>
        <taxon>Eukaryota</taxon>
        <taxon>Fungi</taxon>
        <taxon>Dikarya</taxon>
        <taxon>Ascomycota</taxon>
        <taxon>Pezizomycotina</taxon>
        <taxon>Dothideomycetes</taxon>
        <taxon>Dothideomycetidae</taxon>
        <taxon>Mycosphaerellales</taxon>
        <taxon>Mycosphaerellaceae</taxon>
        <taxon>Zasmidium</taxon>
    </lineage>
</organism>
<sequence>MSLQLTHLADNILVDARNSYLYHVGQLPIHHYNYHDSIFGICEWNGDHRCPVYRDHNNNTRNRHLNHLGRICWDHNDYNDLMVGDPKWNSHCGDSVHGNDHDDKLFIHLKFFDGHYALDRHNPYDRNYAHNCHNSHDRYHIDYCHHGNNFDHSYYTNHCDHGHEINELNINRHRDFNSKLFGSLGNCYYKQTAAQGALADFDNSGGLAANKVSVVKACRGLVAVGSGGSSPGNTQYTTVTYAYQPTAATETTVRTSTTIAPSGTYQGTVILATPVATAPCVAEGYLSLYNRLNRVNLQNGSSSLIADVNSGTDAINSLGYNPIDSYLYGNFREAANAGTAGPQRFMRVGFNGNTQVLFSLPTFRSFYVGDIDSNGQYWSASQDPTWQWIQVNLNPNLPAYYGTSSNPPGGRVQDWAFVLGGGPYLYGVAITNQGSTTLNRFDLSTKTWTVVGSLGNTVTVNPNNEKRWNALYSGAGNGDLFGLEGYSGQLWKFNVNTLAAEFVIQGPVGSAEADGARCLSAPL</sequence>
<accession>A0A6A6CMC6</accession>
<protein>
    <recommendedName>
        <fullName evidence="1">DUF6923 domain-containing protein</fullName>
    </recommendedName>
</protein>